<evidence type="ECO:0000256" key="2">
    <source>
        <dbReference type="ARBA" id="ARBA00004186"/>
    </source>
</evidence>
<evidence type="ECO:0000256" key="12">
    <source>
        <dbReference type="ARBA" id="ARBA00023242"/>
    </source>
</evidence>
<feature type="compositionally biased region" description="Polar residues" evidence="15">
    <location>
        <begin position="8"/>
        <end position="27"/>
    </location>
</feature>
<comment type="subcellular location">
    <subcellularLocation>
        <location evidence="3">Chromosome</location>
        <location evidence="3">Centromere</location>
        <location evidence="3">Kinetochore</location>
    </subcellularLocation>
    <subcellularLocation>
        <location evidence="2">Cytoplasm</location>
        <location evidence="2">Cytoskeleton</location>
        <location evidence="2">Spindle</location>
    </subcellularLocation>
    <subcellularLocation>
        <location evidence="1">Nucleus</location>
    </subcellularLocation>
</comment>
<evidence type="ECO:0000256" key="15">
    <source>
        <dbReference type="SAM" id="MobiDB-lite"/>
    </source>
</evidence>
<evidence type="ECO:0000256" key="14">
    <source>
        <dbReference type="ARBA" id="ARBA00030453"/>
    </source>
</evidence>
<dbReference type="OrthoDB" id="5586015at2759"/>
<dbReference type="PANTHER" id="PTHR28113:SF1">
    <property type="entry name" value="DASH COMPLEX SUBUNIT DAM1"/>
    <property type="match status" value="1"/>
</dbReference>
<keyword evidence="10" id="KW-0995">Kinetochore</keyword>
<gene>
    <name evidence="16" type="primary">PARPA_13994.1 scaffold 47516</name>
</gene>
<feature type="region of interest" description="Disordered" evidence="15">
    <location>
        <begin position="1"/>
        <end position="27"/>
    </location>
</feature>
<keyword evidence="8" id="KW-0493">Microtubule</keyword>
<comment type="similarity">
    <text evidence="4">Belongs to the DASH complex DAM1 family.</text>
</comment>
<dbReference type="Pfam" id="PF08653">
    <property type="entry name" value="DASH_Dam1"/>
    <property type="match status" value="1"/>
</dbReference>
<keyword evidence="11" id="KW-0206">Cytoskeleton</keyword>
<evidence type="ECO:0000256" key="7">
    <source>
        <dbReference type="ARBA" id="ARBA00022490"/>
    </source>
</evidence>
<dbReference type="AlphaFoldDB" id="A0A0B7NWF8"/>
<proteinExistence type="inferred from homology"/>
<protein>
    <recommendedName>
        <fullName evidence="5">DASH complex subunit DAM1</fullName>
    </recommendedName>
    <alternativeName>
        <fullName evidence="14">Outer kinetochore protein DAM1</fullName>
    </alternativeName>
</protein>
<accession>A0A0B7NWF8</accession>
<keyword evidence="7" id="KW-0963">Cytoplasm</keyword>
<dbReference type="InterPro" id="IPR013962">
    <property type="entry name" value="DASH_Dam1"/>
</dbReference>
<keyword evidence="6" id="KW-0158">Chromosome</keyword>
<evidence type="ECO:0000256" key="10">
    <source>
        <dbReference type="ARBA" id="ARBA00022838"/>
    </source>
</evidence>
<dbReference type="EMBL" id="LN734065">
    <property type="protein sequence ID" value="CEP19678.1"/>
    <property type="molecule type" value="Genomic_DNA"/>
</dbReference>
<dbReference type="Proteomes" id="UP000054107">
    <property type="component" value="Unassembled WGS sequence"/>
</dbReference>
<evidence type="ECO:0000313" key="17">
    <source>
        <dbReference type="Proteomes" id="UP000054107"/>
    </source>
</evidence>
<feature type="compositionally biased region" description="Basic residues" evidence="15">
    <location>
        <begin position="126"/>
        <end position="144"/>
    </location>
</feature>
<dbReference type="GO" id="GO:0042729">
    <property type="term" value="C:DASH complex"/>
    <property type="evidence" value="ECO:0007669"/>
    <property type="project" value="InterPro"/>
</dbReference>
<evidence type="ECO:0000256" key="4">
    <source>
        <dbReference type="ARBA" id="ARBA00010073"/>
    </source>
</evidence>
<evidence type="ECO:0000256" key="11">
    <source>
        <dbReference type="ARBA" id="ARBA00023212"/>
    </source>
</evidence>
<keyword evidence="13" id="KW-0137">Centromere</keyword>
<evidence type="ECO:0000256" key="6">
    <source>
        <dbReference type="ARBA" id="ARBA00022454"/>
    </source>
</evidence>
<name>A0A0B7NWF8_9FUNG</name>
<reference evidence="16 17" key="1">
    <citation type="submission" date="2014-09" db="EMBL/GenBank/DDBJ databases">
        <authorList>
            <person name="Ellenberger Sabrina"/>
        </authorList>
    </citation>
    <scope>NUCLEOTIDE SEQUENCE [LARGE SCALE GENOMIC DNA]</scope>
    <source>
        <strain evidence="16 17">CBS 412.66</strain>
    </source>
</reference>
<keyword evidence="17" id="KW-1185">Reference proteome</keyword>
<evidence type="ECO:0000256" key="1">
    <source>
        <dbReference type="ARBA" id="ARBA00004123"/>
    </source>
</evidence>
<dbReference type="GO" id="GO:0044732">
    <property type="term" value="C:mitotic spindle pole body"/>
    <property type="evidence" value="ECO:0007669"/>
    <property type="project" value="TreeGrafter"/>
</dbReference>
<dbReference type="PANTHER" id="PTHR28113">
    <property type="entry name" value="DASH COMPLEX SUBUNIT DAM1"/>
    <property type="match status" value="1"/>
</dbReference>
<keyword evidence="9" id="KW-0159">Chromosome partition</keyword>
<dbReference type="STRING" id="35722.A0A0B7NWF8"/>
<evidence type="ECO:0000256" key="13">
    <source>
        <dbReference type="ARBA" id="ARBA00023328"/>
    </source>
</evidence>
<feature type="region of interest" description="Disordered" evidence="15">
    <location>
        <begin position="120"/>
        <end position="148"/>
    </location>
</feature>
<dbReference type="GO" id="GO:1990758">
    <property type="term" value="P:mitotic sister chromatid biorientation"/>
    <property type="evidence" value="ECO:0007669"/>
    <property type="project" value="TreeGrafter"/>
</dbReference>
<dbReference type="GO" id="GO:1990537">
    <property type="term" value="C:mitotic spindle polar microtubule"/>
    <property type="evidence" value="ECO:0007669"/>
    <property type="project" value="TreeGrafter"/>
</dbReference>
<evidence type="ECO:0000313" key="16">
    <source>
        <dbReference type="EMBL" id="CEP19678.1"/>
    </source>
</evidence>
<evidence type="ECO:0000256" key="5">
    <source>
        <dbReference type="ARBA" id="ARBA00020497"/>
    </source>
</evidence>
<evidence type="ECO:0000256" key="8">
    <source>
        <dbReference type="ARBA" id="ARBA00022701"/>
    </source>
</evidence>
<sequence>MSYHRRSITPSTTQLGGADNISQSSSSNAFDSLIPSIQKISNSFSDMHLQFEKIQRVNQSLVNFNNSFSAFLFGIAANDTTIRWEQAPSNADIIKHKEYIHRLNTLEATKAVQIVKQCTSTPSKTPQKKRPLLTHHGVPRKKPKIPNERPKQLVSNRRFHPKVDIKAIINRLPIKYQDRGPPNEHMTSVLKILALHPNGLNAKSLGSETKIAQRYITDCINTLMFRKEIIKVQEQGEYAKYSLDPSKFPSVPK</sequence>
<organism evidence="16 17">
    <name type="scientific">Parasitella parasitica</name>
    <dbReference type="NCBI Taxonomy" id="35722"/>
    <lineage>
        <taxon>Eukaryota</taxon>
        <taxon>Fungi</taxon>
        <taxon>Fungi incertae sedis</taxon>
        <taxon>Mucoromycota</taxon>
        <taxon>Mucoromycotina</taxon>
        <taxon>Mucoromycetes</taxon>
        <taxon>Mucorales</taxon>
        <taxon>Mucorineae</taxon>
        <taxon>Mucoraceae</taxon>
        <taxon>Parasitella</taxon>
    </lineage>
</organism>
<evidence type="ECO:0000256" key="9">
    <source>
        <dbReference type="ARBA" id="ARBA00022829"/>
    </source>
</evidence>
<evidence type="ECO:0000256" key="3">
    <source>
        <dbReference type="ARBA" id="ARBA00004629"/>
    </source>
</evidence>
<keyword evidence="12" id="KW-0539">Nucleus</keyword>